<keyword evidence="2 5" id="KW-0645">Protease</keyword>
<dbReference type="AlphaFoldDB" id="A0A7C5VLS0"/>
<dbReference type="PANTHER" id="PTHR43399">
    <property type="entry name" value="SUBTILISIN-RELATED"/>
    <property type="match status" value="1"/>
</dbReference>
<evidence type="ECO:0000313" key="9">
    <source>
        <dbReference type="EMBL" id="HGU40251.1"/>
    </source>
</evidence>
<dbReference type="InterPro" id="IPR036852">
    <property type="entry name" value="Peptidase_S8/S53_dom_sf"/>
</dbReference>
<dbReference type="PRINTS" id="PR00723">
    <property type="entry name" value="SUBTILISIN"/>
</dbReference>
<name>A0A7C5VLS0_9BACT</name>
<comment type="caution">
    <text evidence="9">The sequence shown here is derived from an EMBL/GenBank/DDBJ whole genome shotgun (WGS) entry which is preliminary data.</text>
</comment>
<gene>
    <name evidence="9" type="ORF">ENT77_03525</name>
</gene>
<proteinExistence type="inferred from homology"/>
<evidence type="ECO:0000256" key="1">
    <source>
        <dbReference type="ARBA" id="ARBA00011073"/>
    </source>
</evidence>
<dbReference type="Pfam" id="PF22148">
    <property type="entry name" value="Fervidolysin_NPro-like"/>
    <property type="match status" value="1"/>
</dbReference>
<dbReference type="PROSITE" id="PS00136">
    <property type="entry name" value="SUBTILASE_ASP"/>
    <property type="match status" value="1"/>
</dbReference>
<dbReference type="InterPro" id="IPR023827">
    <property type="entry name" value="Peptidase_S8_Asp-AS"/>
</dbReference>
<evidence type="ECO:0000259" key="8">
    <source>
        <dbReference type="Pfam" id="PF22148"/>
    </source>
</evidence>
<keyword evidence="3 5" id="KW-0378">Hydrolase</keyword>
<dbReference type="InterPro" id="IPR023828">
    <property type="entry name" value="Peptidase_S8_Ser-AS"/>
</dbReference>
<keyword evidence="4 5" id="KW-0720">Serine protease</keyword>
<dbReference type="PROSITE" id="PS51892">
    <property type="entry name" value="SUBTILASE"/>
    <property type="match status" value="1"/>
</dbReference>
<dbReference type="Pfam" id="PF00082">
    <property type="entry name" value="Peptidase_S8"/>
    <property type="match status" value="1"/>
</dbReference>
<accession>A0A7C5VLS0</accession>
<evidence type="ECO:0000256" key="2">
    <source>
        <dbReference type="ARBA" id="ARBA00022670"/>
    </source>
</evidence>
<reference evidence="9" key="1">
    <citation type="journal article" date="2020" name="mSystems">
        <title>Genome- and Community-Level Interaction Insights into Carbon Utilization and Element Cycling Functions of Hydrothermarchaeota in Hydrothermal Sediment.</title>
        <authorList>
            <person name="Zhou Z."/>
            <person name="Liu Y."/>
            <person name="Xu W."/>
            <person name="Pan J."/>
            <person name="Luo Z.H."/>
            <person name="Li M."/>
        </authorList>
    </citation>
    <scope>NUCLEOTIDE SEQUENCE [LARGE SCALE GENOMIC DNA]</scope>
    <source>
        <strain evidence="9">SpSt-609</strain>
    </source>
</reference>
<dbReference type="InterPro" id="IPR054399">
    <property type="entry name" value="Fervidolysin-like_N_prodom"/>
</dbReference>
<comment type="similarity">
    <text evidence="1 5 6">Belongs to the peptidase S8 family.</text>
</comment>
<evidence type="ECO:0000256" key="6">
    <source>
        <dbReference type="RuleBase" id="RU003355"/>
    </source>
</evidence>
<dbReference type="PROSITE" id="PS51257">
    <property type="entry name" value="PROKAR_LIPOPROTEIN"/>
    <property type="match status" value="1"/>
</dbReference>
<dbReference type="Gene3D" id="3.40.50.200">
    <property type="entry name" value="Peptidase S8/S53 domain"/>
    <property type="match status" value="1"/>
</dbReference>
<dbReference type="EMBL" id="DSZY01000014">
    <property type="protein sequence ID" value="HGU40251.1"/>
    <property type="molecule type" value="Genomic_DNA"/>
</dbReference>
<dbReference type="PROSITE" id="PS00138">
    <property type="entry name" value="SUBTILASE_SER"/>
    <property type="match status" value="1"/>
</dbReference>
<dbReference type="InterPro" id="IPR015500">
    <property type="entry name" value="Peptidase_S8_subtilisin-rel"/>
</dbReference>
<dbReference type="InterPro" id="IPR000209">
    <property type="entry name" value="Peptidase_S8/S53_dom"/>
</dbReference>
<feature type="active site" description="Charge relay system" evidence="5">
    <location>
        <position position="177"/>
    </location>
</feature>
<evidence type="ECO:0000256" key="5">
    <source>
        <dbReference type="PROSITE-ProRule" id="PRU01240"/>
    </source>
</evidence>
<evidence type="ECO:0000256" key="4">
    <source>
        <dbReference type="ARBA" id="ARBA00022825"/>
    </source>
</evidence>
<evidence type="ECO:0000259" key="7">
    <source>
        <dbReference type="Pfam" id="PF00082"/>
    </source>
</evidence>
<feature type="domain" description="Peptidase S8/S53" evidence="7">
    <location>
        <begin position="168"/>
        <end position="435"/>
    </location>
</feature>
<dbReference type="Gene3D" id="3.30.70.80">
    <property type="entry name" value="Peptidase S8 propeptide/proteinase inhibitor I9"/>
    <property type="match status" value="1"/>
</dbReference>
<feature type="domain" description="Fervidolysin-like N-terminal prodomain" evidence="8">
    <location>
        <begin position="51"/>
        <end position="115"/>
    </location>
</feature>
<sequence>MRKTSILILPIALILISLVFSCVKFDIFSIEKNTGQENENVFFNTLDYPHEEGKILVGYSDYNAVLKLAKELGARVVNVDHVLKFAVLSVRQKLEGVYAKLKELPMDGICYVEPSYVRTVPIILENKTPLPSAEGTDFELKIYEDEQRYLWPLRVTEIRKAWNLGFDGTGVTVAILDTGVDGTHPDLKQNVVRGYNAITGLEIEIATDSSIGGSHGTHVAGTIAAIRDGKGIVGIAPNAKIMPVVIFGSWYAGDDKVAGAIRWAVENGAKVLNNSWGGMGYSMTLKRAIDYALEKDVVVVAAAGNSSSYQSSMYPANYPGVIQVGAVENGEPPFTTSFSNRSPLISVGAPGKLVLSTMPMRGSTGYESSSLYSSENGGYYGFMSGTSMATPHVSGMAALLLQKFPDAKPWQIRKLIENGAWDIDFPGCDEHSGYGLLSTRSVELGLPENGAANIMVKVKVNGKLITGAAVSLIGKNGTRYPRRYFALTDAGIAKFLGVDTGEYRVIISNHERWFERDINVEGDLQIDVEL</sequence>
<protein>
    <submittedName>
        <fullName evidence="9">Peptidase S8</fullName>
    </submittedName>
</protein>
<feature type="active site" description="Charge relay system" evidence="5">
    <location>
        <position position="387"/>
    </location>
</feature>
<dbReference type="InterPro" id="IPR051048">
    <property type="entry name" value="Peptidase_S8/S53_subtilisin"/>
</dbReference>
<dbReference type="GO" id="GO:0006508">
    <property type="term" value="P:proteolysis"/>
    <property type="evidence" value="ECO:0007669"/>
    <property type="project" value="UniProtKB-KW"/>
</dbReference>
<organism evidence="9">
    <name type="scientific">Fervidobacterium thailandense</name>
    <dbReference type="NCBI Taxonomy" id="1008305"/>
    <lineage>
        <taxon>Bacteria</taxon>
        <taxon>Thermotogati</taxon>
        <taxon>Thermotogota</taxon>
        <taxon>Thermotogae</taxon>
        <taxon>Thermotogales</taxon>
        <taxon>Fervidobacteriaceae</taxon>
        <taxon>Fervidobacterium</taxon>
    </lineage>
</organism>
<dbReference type="InterPro" id="IPR022398">
    <property type="entry name" value="Peptidase_S8_His-AS"/>
</dbReference>
<dbReference type="InterPro" id="IPR037045">
    <property type="entry name" value="S8pro/Inhibitor_I9_sf"/>
</dbReference>
<dbReference type="PROSITE" id="PS00137">
    <property type="entry name" value="SUBTILASE_HIS"/>
    <property type="match status" value="1"/>
</dbReference>
<feature type="active site" description="Charge relay system" evidence="5">
    <location>
        <position position="215"/>
    </location>
</feature>
<dbReference type="PANTHER" id="PTHR43399:SF4">
    <property type="entry name" value="CELL WALL-ASSOCIATED PROTEASE"/>
    <property type="match status" value="1"/>
</dbReference>
<evidence type="ECO:0000256" key="3">
    <source>
        <dbReference type="ARBA" id="ARBA00022801"/>
    </source>
</evidence>
<dbReference type="GO" id="GO:0004252">
    <property type="term" value="F:serine-type endopeptidase activity"/>
    <property type="evidence" value="ECO:0007669"/>
    <property type="project" value="UniProtKB-UniRule"/>
</dbReference>
<dbReference type="SUPFAM" id="SSF52743">
    <property type="entry name" value="Subtilisin-like"/>
    <property type="match status" value="1"/>
</dbReference>